<feature type="domain" description="OmpR/PhoB-type" evidence="8">
    <location>
        <begin position="4"/>
        <end position="107"/>
    </location>
</feature>
<dbReference type="InterPro" id="IPR027417">
    <property type="entry name" value="P-loop_NTPase"/>
</dbReference>
<evidence type="ECO:0000256" key="4">
    <source>
        <dbReference type="ARBA" id="ARBA00023163"/>
    </source>
</evidence>
<sequence>MVGGPLMERGDGGAPAMIFRLLGPVQLEAGGERIVFSGRQGALLAALLLNADRVVSTQRLAEAVWERPSPGGSASRVRTLISELRRTCAAVGADAIVTQRPGYVLRLASGRLDLACFQSQVALAREAAAAGRSEAALGHYDEALSWWRGAPLGGINGSFAEAQAEWLDGLRLDALEERLSVLLALGRDTDVVTEARAPAGEAPLRERLHGQLMQALYRSGRRSEALEVYRRFRDRMVEELGLEPTDELRRLQQRILRSDAPPRRPDASRASAPRRDGPPAPAAGACLPVPGQLPAPPASFTARSRELRELDRLAASGSDNVGVAVISGPGGIGKTWLALHWAHAHRDGYPDGQLYANLRGFDDAGEPVPPSTVLRRFLEALGVPPAAIPLEQEAQAALYRSVLAGRRVLVVLDNAADSAQVTPLIPGRPGCAVLVTSRNRLVSLNATHSARLLEVGPFSDEEARRMLSRHFGPETMAADPASVAVLLEHSGGLPLALGVLAARATAHPGFPLAVLAQELRDPATRLDALETGDRGAGLRAVFASSYAALDARAARLFLLLGTAPGPDIGLPAAAVLIGLPAAETRALISMLETANLVRQPSPGRYRMHDLVRLYAAERAGTDLPAETRKQALARLLTAYTAMACAADRALFPHRPAVAGAPPQEGAPVFEDAAAALAWFETELPCLLAAQLLTPALGMDVEGWQLAWGMNTFLLRRSYTRERLGSWKIALAAADRLDDPHTTAVVHWHTGYAYAAAARIDEAVHHLDRALELFEKMRDRSRLAQVHHTMGWMWSVHGRPRRGLGHAQAALRLQREVGDPIWEANALSAVGWIRLQLGEHEEARAACEQALALFRRHHDRGSEAATLDSLGMLAFRQGDYERALEYYGRCLELREGTGNAFQAADTLVALGDAHQALGNTAEARAAWRDALALYGSQHRRAEIERVGQRLEGSAVRG</sequence>
<keyword evidence="10" id="KW-1185">Reference proteome</keyword>
<keyword evidence="4" id="KW-0804">Transcription</keyword>
<dbReference type="SUPFAM" id="SSF48452">
    <property type="entry name" value="TPR-like"/>
    <property type="match status" value="2"/>
</dbReference>
<feature type="repeat" description="TPR" evidence="5">
    <location>
        <begin position="743"/>
        <end position="776"/>
    </location>
</feature>
<name>A0ABP6MVK7_9ACTN</name>
<dbReference type="InterPro" id="IPR011990">
    <property type="entry name" value="TPR-like_helical_dom_sf"/>
</dbReference>
<dbReference type="PANTHER" id="PTHR35807:SF1">
    <property type="entry name" value="TRANSCRIPTIONAL REGULATOR REDD"/>
    <property type="match status" value="1"/>
</dbReference>
<evidence type="ECO:0000259" key="8">
    <source>
        <dbReference type="PROSITE" id="PS51755"/>
    </source>
</evidence>
<protein>
    <submittedName>
        <fullName evidence="9">BTAD domain-containing putative transcriptional regulator</fullName>
    </submittedName>
</protein>
<evidence type="ECO:0000256" key="1">
    <source>
        <dbReference type="ARBA" id="ARBA00005820"/>
    </source>
</evidence>
<dbReference type="Pfam" id="PF03704">
    <property type="entry name" value="BTAD"/>
    <property type="match status" value="1"/>
</dbReference>
<dbReference type="PANTHER" id="PTHR35807">
    <property type="entry name" value="TRANSCRIPTIONAL REGULATOR REDD-RELATED"/>
    <property type="match status" value="1"/>
</dbReference>
<dbReference type="InterPro" id="IPR019734">
    <property type="entry name" value="TPR_rpt"/>
</dbReference>
<gene>
    <name evidence="9" type="ORF">GCM10010466_18060</name>
</gene>
<accession>A0ABP6MVK7</accession>
<dbReference type="PROSITE" id="PS51755">
    <property type="entry name" value="OMPR_PHOB"/>
    <property type="match status" value="1"/>
</dbReference>
<keyword evidence="2" id="KW-0805">Transcription regulation</keyword>
<evidence type="ECO:0000313" key="9">
    <source>
        <dbReference type="EMBL" id="GAA3127666.1"/>
    </source>
</evidence>
<evidence type="ECO:0000256" key="5">
    <source>
        <dbReference type="PROSITE-ProRule" id="PRU00339"/>
    </source>
</evidence>
<dbReference type="Pfam" id="PF00931">
    <property type="entry name" value="NB-ARC"/>
    <property type="match status" value="1"/>
</dbReference>
<feature type="repeat" description="TPR" evidence="5">
    <location>
        <begin position="863"/>
        <end position="896"/>
    </location>
</feature>
<dbReference type="Gene3D" id="3.40.50.300">
    <property type="entry name" value="P-loop containing nucleotide triphosphate hydrolases"/>
    <property type="match status" value="1"/>
</dbReference>
<dbReference type="Proteomes" id="UP001500320">
    <property type="component" value="Unassembled WGS sequence"/>
</dbReference>
<comment type="similarity">
    <text evidence="1">Belongs to the AfsR/DnrI/RedD regulatory family.</text>
</comment>
<dbReference type="Gene3D" id="1.25.40.10">
    <property type="entry name" value="Tetratricopeptide repeat domain"/>
    <property type="match status" value="2"/>
</dbReference>
<dbReference type="Pfam" id="PF13424">
    <property type="entry name" value="TPR_12"/>
    <property type="match status" value="1"/>
</dbReference>
<dbReference type="InterPro" id="IPR001867">
    <property type="entry name" value="OmpR/PhoB-type_DNA-bd"/>
</dbReference>
<dbReference type="InterPro" id="IPR036388">
    <property type="entry name" value="WH-like_DNA-bd_sf"/>
</dbReference>
<feature type="DNA-binding region" description="OmpR/PhoB-type" evidence="6">
    <location>
        <begin position="4"/>
        <end position="107"/>
    </location>
</feature>
<dbReference type="Pfam" id="PF13181">
    <property type="entry name" value="TPR_8"/>
    <property type="match status" value="1"/>
</dbReference>
<proteinExistence type="inferred from homology"/>
<dbReference type="InterPro" id="IPR016032">
    <property type="entry name" value="Sig_transdc_resp-reg_C-effctor"/>
</dbReference>
<evidence type="ECO:0000313" key="10">
    <source>
        <dbReference type="Proteomes" id="UP001500320"/>
    </source>
</evidence>
<comment type="caution">
    <text evidence="9">The sequence shown here is derived from an EMBL/GenBank/DDBJ whole genome shotgun (WGS) entry which is preliminary data.</text>
</comment>
<keyword evidence="3 6" id="KW-0238">DNA-binding</keyword>
<keyword evidence="5" id="KW-0802">TPR repeat</keyword>
<organism evidence="9 10">
    <name type="scientific">Planomonospora alba</name>
    <dbReference type="NCBI Taxonomy" id="161354"/>
    <lineage>
        <taxon>Bacteria</taxon>
        <taxon>Bacillati</taxon>
        <taxon>Actinomycetota</taxon>
        <taxon>Actinomycetes</taxon>
        <taxon>Streptosporangiales</taxon>
        <taxon>Streptosporangiaceae</taxon>
        <taxon>Planomonospora</taxon>
    </lineage>
</organism>
<reference evidence="10" key="1">
    <citation type="journal article" date="2019" name="Int. J. Syst. Evol. Microbiol.">
        <title>The Global Catalogue of Microorganisms (GCM) 10K type strain sequencing project: providing services to taxonomists for standard genome sequencing and annotation.</title>
        <authorList>
            <consortium name="The Broad Institute Genomics Platform"/>
            <consortium name="The Broad Institute Genome Sequencing Center for Infectious Disease"/>
            <person name="Wu L."/>
            <person name="Ma J."/>
        </authorList>
    </citation>
    <scope>NUCLEOTIDE SEQUENCE [LARGE SCALE GENOMIC DNA]</scope>
    <source>
        <strain evidence="10">JCM 9373</strain>
    </source>
</reference>
<dbReference type="SMART" id="SM00862">
    <property type="entry name" value="Trans_reg_C"/>
    <property type="match status" value="1"/>
</dbReference>
<dbReference type="EMBL" id="BAAAUT010000011">
    <property type="protein sequence ID" value="GAA3127666.1"/>
    <property type="molecule type" value="Genomic_DNA"/>
</dbReference>
<dbReference type="InterPro" id="IPR005158">
    <property type="entry name" value="BTAD"/>
</dbReference>
<dbReference type="InterPro" id="IPR002182">
    <property type="entry name" value="NB-ARC"/>
</dbReference>
<dbReference type="SUPFAM" id="SSF52540">
    <property type="entry name" value="P-loop containing nucleoside triphosphate hydrolases"/>
    <property type="match status" value="1"/>
</dbReference>
<dbReference type="SMART" id="SM01043">
    <property type="entry name" value="BTAD"/>
    <property type="match status" value="1"/>
</dbReference>
<dbReference type="Pfam" id="PF00486">
    <property type="entry name" value="Trans_reg_C"/>
    <property type="match status" value="1"/>
</dbReference>
<evidence type="ECO:0000256" key="7">
    <source>
        <dbReference type="SAM" id="MobiDB-lite"/>
    </source>
</evidence>
<dbReference type="Gene3D" id="1.10.10.10">
    <property type="entry name" value="Winged helix-like DNA-binding domain superfamily/Winged helix DNA-binding domain"/>
    <property type="match status" value="1"/>
</dbReference>
<dbReference type="CDD" id="cd15831">
    <property type="entry name" value="BTAD"/>
    <property type="match status" value="1"/>
</dbReference>
<evidence type="ECO:0000256" key="3">
    <source>
        <dbReference type="ARBA" id="ARBA00023125"/>
    </source>
</evidence>
<dbReference type="InterPro" id="IPR051677">
    <property type="entry name" value="AfsR-DnrI-RedD_regulator"/>
</dbReference>
<feature type="compositionally biased region" description="Basic and acidic residues" evidence="7">
    <location>
        <begin position="254"/>
        <end position="277"/>
    </location>
</feature>
<dbReference type="SMART" id="SM00028">
    <property type="entry name" value="TPR"/>
    <property type="match status" value="5"/>
</dbReference>
<dbReference type="PROSITE" id="PS50005">
    <property type="entry name" value="TPR"/>
    <property type="match status" value="2"/>
</dbReference>
<feature type="region of interest" description="Disordered" evidence="7">
    <location>
        <begin position="254"/>
        <end position="299"/>
    </location>
</feature>
<dbReference type="SUPFAM" id="SSF46894">
    <property type="entry name" value="C-terminal effector domain of the bipartite response regulators"/>
    <property type="match status" value="1"/>
</dbReference>
<evidence type="ECO:0000256" key="6">
    <source>
        <dbReference type="PROSITE-ProRule" id="PRU01091"/>
    </source>
</evidence>
<dbReference type="PRINTS" id="PR00364">
    <property type="entry name" value="DISEASERSIST"/>
</dbReference>
<evidence type="ECO:0000256" key="2">
    <source>
        <dbReference type="ARBA" id="ARBA00023015"/>
    </source>
</evidence>